<keyword evidence="3" id="KW-0418">Kinase</keyword>
<feature type="domain" description="APS kinase" evidence="2">
    <location>
        <begin position="1"/>
        <end position="147"/>
    </location>
</feature>
<organism evidence="3 4">
    <name type="scientific">Denitromonas halophila</name>
    <dbReference type="NCBI Taxonomy" id="1629404"/>
    <lineage>
        <taxon>Bacteria</taxon>
        <taxon>Pseudomonadati</taxon>
        <taxon>Pseudomonadota</taxon>
        <taxon>Betaproteobacteria</taxon>
        <taxon>Rhodocyclales</taxon>
        <taxon>Zoogloeaceae</taxon>
        <taxon>Denitromonas</taxon>
    </lineage>
</organism>
<dbReference type="CDD" id="cd02027">
    <property type="entry name" value="APSK"/>
    <property type="match status" value="1"/>
</dbReference>
<dbReference type="AlphaFoldDB" id="A0A557R539"/>
<dbReference type="InterPro" id="IPR059117">
    <property type="entry name" value="APS_kinase_dom"/>
</dbReference>
<evidence type="ECO:0000313" key="4">
    <source>
        <dbReference type="Proteomes" id="UP000318349"/>
    </source>
</evidence>
<dbReference type="GO" id="GO:0004020">
    <property type="term" value="F:adenylylsulfate kinase activity"/>
    <property type="evidence" value="ECO:0007669"/>
    <property type="project" value="UniProtKB-EC"/>
</dbReference>
<dbReference type="EC" id="2.7.1.25" evidence="3"/>
<protein>
    <submittedName>
        <fullName evidence="3">Adenylyl-sulfate kinase</fullName>
        <ecNumber evidence="3">2.7.1.25</ecNumber>
    </submittedName>
</protein>
<sequence>MVVWLIGLSGAGKTTLAERIAQDVRERGRPIVILDGDRIRELYGNDLGHSLADRKTNADRICRLCDFLDAQGIDVVCAILSLFPESRRWCRDHLSNYFEVFIDTPIKTLADRDSKGLYARYMRGEIKEVAGLDLEFPAPENPDLYIDNSGTLAQLLAHAPSIADRFEPQP</sequence>
<keyword evidence="1 3" id="KW-0808">Transferase</keyword>
<gene>
    <name evidence="3" type="ORF">FHP89_12410</name>
</gene>
<accession>A0A557R539</accession>
<evidence type="ECO:0000259" key="2">
    <source>
        <dbReference type="Pfam" id="PF01583"/>
    </source>
</evidence>
<dbReference type="PANTHER" id="PTHR42700:SF1">
    <property type="entry name" value="SULFATE ADENYLYLTRANSFERASE"/>
    <property type="match status" value="1"/>
</dbReference>
<comment type="caution">
    <text evidence="3">The sequence shown here is derived from an EMBL/GenBank/DDBJ whole genome shotgun (WGS) entry which is preliminary data.</text>
</comment>
<dbReference type="GO" id="GO:0005524">
    <property type="term" value="F:ATP binding"/>
    <property type="evidence" value="ECO:0007669"/>
    <property type="project" value="InterPro"/>
</dbReference>
<reference evidence="3 4" key="1">
    <citation type="submission" date="2019-07" db="EMBL/GenBank/DDBJ databases">
        <title>The pathways for chlorine oxyanion respiration interact through the shared metabolite chlorate.</title>
        <authorList>
            <person name="Barnum T.P."/>
            <person name="Cheng Y."/>
            <person name="Hill K.A."/>
            <person name="Lucas L.N."/>
            <person name="Carlson H.K."/>
            <person name="Coates J.D."/>
        </authorList>
    </citation>
    <scope>NUCLEOTIDE SEQUENCE [LARGE SCALE GENOMIC DNA]</scope>
    <source>
        <strain evidence="3 4">SFB-1</strain>
    </source>
</reference>
<dbReference type="InterPro" id="IPR050512">
    <property type="entry name" value="Sulf_AdTrans/APS_kinase"/>
</dbReference>
<dbReference type="InterPro" id="IPR027417">
    <property type="entry name" value="P-loop_NTPase"/>
</dbReference>
<dbReference type="GO" id="GO:0004781">
    <property type="term" value="F:sulfate adenylyltransferase (ATP) activity"/>
    <property type="evidence" value="ECO:0007669"/>
    <property type="project" value="TreeGrafter"/>
</dbReference>
<dbReference type="Proteomes" id="UP000318349">
    <property type="component" value="Unassembled WGS sequence"/>
</dbReference>
<dbReference type="EMBL" id="VMNI01000011">
    <property type="protein sequence ID" value="TVO75750.1"/>
    <property type="molecule type" value="Genomic_DNA"/>
</dbReference>
<dbReference type="NCBIfam" id="NF004041">
    <property type="entry name" value="PRK05541.1"/>
    <property type="match status" value="1"/>
</dbReference>
<proteinExistence type="predicted"/>
<dbReference type="GO" id="GO:0010134">
    <property type="term" value="P:sulfate assimilation via adenylyl sulfate reduction"/>
    <property type="evidence" value="ECO:0007669"/>
    <property type="project" value="TreeGrafter"/>
</dbReference>
<dbReference type="GO" id="GO:0005737">
    <property type="term" value="C:cytoplasm"/>
    <property type="evidence" value="ECO:0007669"/>
    <property type="project" value="TreeGrafter"/>
</dbReference>
<evidence type="ECO:0000313" key="3">
    <source>
        <dbReference type="EMBL" id="TVO75750.1"/>
    </source>
</evidence>
<evidence type="ECO:0000256" key="1">
    <source>
        <dbReference type="ARBA" id="ARBA00022679"/>
    </source>
</evidence>
<dbReference type="PANTHER" id="PTHR42700">
    <property type="entry name" value="SULFATE ADENYLYLTRANSFERASE"/>
    <property type="match status" value="1"/>
</dbReference>
<dbReference type="SUPFAM" id="SSF52540">
    <property type="entry name" value="P-loop containing nucleoside triphosphate hydrolases"/>
    <property type="match status" value="1"/>
</dbReference>
<dbReference type="Gene3D" id="3.40.50.300">
    <property type="entry name" value="P-loop containing nucleotide triphosphate hydrolases"/>
    <property type="match status" value="1"/>
</dbReference>
<dbReference type="GO" id="GO:0019379">
    <property type="term" value="P:sulfate assimilation, phosphoadenylyl sulfate reduction by phosphoadenylyl-sulfate reductase (thioredoxin)"/>
    <property type="evidence" value="ECO:0007669"/>
    <property type="project" value="TreeGrafter"/>
</dbReference>
<name>A0A557R539_9RHOO</name>
<dbReference type="Pfam" id="PF01583">
    <property type="entry name" value="APS_kinase"/>
    <property type="match status" value="1"/>
</dbReference>